<dbReference type="Gene3D" id="3.30.70.120">
    <property type="match status" value="1"/>
</dbReference>
<accession>A0ABR5Y9A1</accession>
<organism evidence="1 2">
    <name type="scientific">Sphingomonas hankookensis</name>
    <dbReference type="NCBI Taxonomy" id="563996"/>
    <lineage>
        <taxon>Bacteria</taxon>
        <taxon>Pseudomonadati</taxon>
        <taxon>Pseudomonadota</taxon>
        <taxon>Alphaproteobacteria</taxon>
        <taxon>Sphingomonadales</taxon>
        <taxon>Sphingomonadaceae</taxon>
        <taxon>Sphingomonas</taxon>
    </lineage>
</organism>
<name>A0ABR5Y9A1_9SPHN</name>
<evidence type="ECO:0000313" key="2">
    <source>
        <dbReference type="Proteomes" id="UP000076609"/>
    </source>
</evidence>
<evidence type="ECO:0000313" key="1">
    <source>
        <dbReference type="EMBL" id="KZE11388.1"/>
    </source>
</evidence>
<sequence>MRMQVVRVHCPVSGNLLARLQAGEAAALADDAVLSAVIAVIRGSDVLGAIGPYRGVFELGFGLESFVPQAEAVPTTGRAGEAAVVPTVVVKSYAPEGADIARELAAIAAAHPWEIPVIEVGVVGLVG</sequence>
<keyword evidence="2" id="KW-1185">Reference proteome</keyword>
<proteinExistence type="predicted"/>
<gene>
    <name evidence="1" type="ORF">AVT10_03780</name>
</gene>
<dbReference type="InterPro" id="IPR015867">
    <property type="entry name" value="N-reg_PII/ATP_PRibTrfase_C"/>
</dbReference>
<protein>
    <submittedName>
        <fullName evidence="1">Uncharacterized protein</fullName>
    </submittedName>
</protein>
<dbReference type="Proteomes" id="UP000076609">
    <property type="component" value="Unassembled WGS sequence"/>
</dbReference>
<reference evidence="2" key="1">
    <citation type="submission" date="2016-01" db="EMBL/GenBank/DDBJ databases">
        <title>Draft genome of Chromobacterium sp. F49.</title>
        <authorList>
            <person name="Hong K.W."/>
        </authorList>
    </citation>
    <scope>NUCLEOTIDE SEQUENCE [LARGE SCALE GENOMIC DNA]</scope>
    <source>
        <strain evidence="2">CN3</strain>
    </source>
</reference>
<comment type="caution">
    <text evidence="1">The sequence shown here is derived from an EMBL/GenBank/DDBJ whole genome shotgun (WGS) entry which is preliminary data.</text>
</comment>
<dbReference type="EMBL" id="LQQO01000034">
    <property type="protein sequence ID" value="KZE11388.1"/>
    <property type="molecule type" value="Genomic_DNA"/>
</dbReference>